<keyword evidence="3" id="KW-0378">Hydrolase</keyword>
<dbReference type="EC" id="3.1.4.3" evidence="2"/>
<comment type="caution">
    <text evidence="5">The sequence shown here is derived from an EMBL/GenBank/DDBJ whole genome shotgun (WGS) entry which is preliminary data.</text>
</comment>
<dbReference type="Pfam" id="PF04185">
    <property type="entry name" value="Phosphoesterase"/>
    <property type="match status" value="2"/>
</dbReference>
<keyword evidence="6" id="KW-1185">Reference proteome</keyword>
<dbReference type="NCBIfam" id="TIGR03396">
    <property type="entry name" value="PC_PLC"/>
    <property type="match status" value="1"/>
</dbReference>
<dbReference type="Gene3D" id="3.40.720.10">
    <property type="entry name" value="Alkaline Phosphatase, subunit A"/>
    <property type="match status" value="2"/>
</dbReference>
<sequence>MDTRRDFLKKAAALAGGASLMHVMPASIARAMAINPSLGSTFYDAEHVVLLMQENRSFDHAFGTLQGVRGYNDPRAIDLPNKNKVWAQTRHNGETFAPFRLDIKDSKITWMGCLPHNWTDQTDARNQGKMNKWLDVKRSGFEDFADLPLTMGHYTREDIPFYYSLADAFTICDQHFCSSLTGTNPNRLYFWTGNIRENLTGKACVWNGDSEFSGNARWKTFPERLEEQGISWKIYQNEISSSSAGYSGEANSWLANFGCNVMEYFPQYQVKLSKRYITLLEEQRITLVKEIASFPDNGDAGKLDQLKHRLKQIADEQQVYTAERYHALSEQEKQLHERAFVNNSGDPDYMSLERLIYRDGDTERELHIPKGDVLYQFRKDVNNGNLPTVSWLVPPQLFSDHPDSPWFGAWYVSEVMDILTKNPEVWKKTIFILTYDENDGYFDHIPPFGSPNPYRQGTGKVSAGIDAQLEYVRRDEQYYPESGRESNIGLGYRVPLIIASPWTRGGWVNSQVFDHTSSLQFLEDFLLKKFDKEVKESNITAWRRAVCGNLTSAFRPYHGEKLKKPVYLEKETFMEGIHRAKFKGLPNNFKALNENELAELNRNPNTSPYFPEQEKGIRDACALPYELYVNGHYDKQADRYTISFETGNKVFGKRAAGAPFLVYAINPYQGERLPIRDYSLLAGDQMEDSWNVNQFENGTYHLRVYGPNGFYRSFRGTALNPLIQINCSYQFDDQKTKTLTGKVLLTLRNHDRLGHEIHVVDNSYGDQERRIVLEKGRTTTILIDTVKNYNWYDVTIRCKDYSDFAERFAGRIENGRPLKTDPLMGRVV</sequence>
<proteinExistence type="inferred from homology"/>
<dbReference type="NCBIfam" id="TIGR01409">
    <property type="entry name" value="TAT_signal_seq"/>
    <property type="match status" value="1"/>
</dbReference>
<feature type="domain" description="Bacterial phospholipase C C-terminal" evidence="4">
    <location>
        <begin position="620"/>
        <end position="716"/>
    </location>
</feature>
<evidence type="ECO:0000313" key="6">
    <source>
        <dbReference type="Proteomes" id="UP001501411"/>
    </source>
</evidence>
<dbReference type="InterPro" id="IPR007312">
    <property type="entry name" value="Phosphoesterase"/>
</dbReference>
<comment type="similarity">
    <text evidence="1">Belongs to the bacterial phospholipase C family.</text>
</comment>
<reference evidence="6" key="1">
    <citation type="journal article" date="2019" name="Int. J. Syst. Evol. Microbiol.">
        <title>The Global Catalogue of Microorganisms (GCM) 10K type strain sequencing project: providing services to taxonomists for standard genome sequencing and annotation.</title>
        <authorList>
            <consortium name="The Broad Institute Genomics Platform"/>
            <consortium name="The Broad Institute Genome Sequencing Center for Infectious Disease"/>
            <person name="Wu L."/>
            <person name="Ma J."/>
        </authorList>
    </citation>
    <scope>NUCLEOTIDE SEQUENCE [LARGE SCALE GENOMIC DNA]</scope>
    <source>
        <strain evidence="6">JCM 18200</strain>
    </source>
</reference>
<dbReference type="InterPro" id="IPR017850">
    <property type="entry name" value="Alkaline_phosphatase_core_sf"/>
</dbReference>
<evidence type="ECO:0000256" key="3">
    <source>
        <dbReference type="ARBA" id="ARBA00022801"/>
    </source>
</evidence>
<dbReference type="PROSITE" id="PS51318">
    <property type="entry name" value="TAT"/>
    <property type="match status" value="1"/>
</dbReference>
<evidence type="ECO:0000256" key="2">
    <source>
        <dbReference type="ARBA" id="ARBA00012018"/>
    </source>
</evidence>
<dbReference type="RefSeq" id="WP_345230253.1">
    <property type="nucleotide sequence ID" value="NZ_BAABIQ010000003.1"/>
</dbReference>
<gene>
    <name evidence="5" type="ORF">GCM10023231_06370</name>
</gene>
<dbReference type="InterPro" id="IPR006311">
    <property type="entry name" value="TAT_signal"/>
</dbReference>
<dbReference type="Proteomes" id="UP001501411">
    <property type="component" value="Unassembled WGS sequence"/>
</dbReference>
<dbReference type="InterPro" id="IPR008475">
    <property type="entry name" value="PLipase_C_C"/>
</dbReference>
<protein>
    <recommendedName>
        <fullName evidence="2">phospholipase C</fullName>
        <ecNumber evidence="2">3.1.4.3</ecNumber>
    </recommendedName>
</protein>
<evidence type="ECO:0000256" key="1">
    <source>
        <dbReference type="ARBA" id="ARBA00009717"/>
    </source>
</evidence>
<feature type="domain" description="Bacterial phospholipase C C-terminal" evidence="4">
    <location>
        <begin position="726"/>
        <end position="811"/>
    </location>
</feature>
<dbReference type="EMBL" id="BAABIQ010000003">
    <property type="protein sequence ID" value="GAA4781536.1"/>
    <property type="molecule type" value="Genomic_DNA"/>
</dbReference>
<evidence type="ECO:0000259" key="4">
    <source>
        <dbReference type="Pfam" id="PF05506"/>
    </source>
</evidence>
<evidence type="ECO:0000313" key="5">
    <source>
        <dbReference type="EMBL" id="GAA4781536.1"/>
    </source>
</evidence>
<name>A0ABP9AJ24_9SPHI</name>
<dbReference type="PANTHER" id="PTHR31956">
    <property type="entry name" value="NON-SPECIFIC PHOSPHOLIPASE C4-RELATED"/>
    <property type="match status" value="1"/>
</dbReference>
<dbReference type="Pfam" id="PF05506">
    <property type="entry name" value="PLipase_C_C"/>
    <property type="match status" value="2"/>
</dbReference>
<dbReference type="InterPro" id="IPR017767">
    <property type="entry name" value="PC-PLC"/>
</dbReference>
<dbReference type="InterPro" id="IPR019546">
    <property type="entry name" value="TAT_signal_bac_arc"/>
</dbReference>
<organism evidence="5 6">
    <name type="scientific">Olivibacter ginsenosidimutans</name>
    <dbReference type="NCBI Taxonomy" id="1176537"/>
    <lineage>
        <taxon>Bacteria</taxon>
        <taxon>Pseudomonadati</taxon>
        <taxon>Bacteroidota</taxon>
        <taxon>Sphingobacteriia</taxon>
        <taxon>Sphingobacteriales</taxon>
        <taxon>Sphingobacteriaceae</taxon>
        <taxon>Olivibacter</taxon>
    </lineage>
</organism>
<accession>A0ABP9AJ24</accession>
<dbReference type="PANTHER" id="PTHR31956:SF1">
    <property type="entry name" value="NON-SPECIFIC PHOSPHOLIPASE C1"/>
    <property type="match status" value="1"/>
</dbReference>